<feature type="domain" description="Reverse transcriptase Ty1/copia-type" evidence="1">
    <location>
        <begin position="6"/>
        <end position="108"/>
    </location>
</feature>
<organism evidence="2 3">
    <name type="scientific">Escallonia herrerae</name>
    <dbReference type="NCBI Taxonomy" id="1293975"/>
    <lineage>
        <taxon>Eukaryota</taxon>
        <taxon>Viridiplantae</taxon>
        <taxon>Streptophyta</taxon>
        <taxon>Embryophyta</taxon>
        <taxon>Tracheophyta</taxon>
        <taxon>Spermatophyta</taxon>
        <taxon>Magnoliopsida</taxon>
        <taxon>eudicotyledons</taxon>
        <taxon>Gunneridae</taxon>
        <taxon>Pentapetalae</taxon>
        <taxon>asterids</taxon>
        <taxon>campanulids</taxon>
        <taxon>Escalloniales</taxon>
        <taxon>Escalloniaceae</taxon>
        <taxon>Escallonia</taxon>
    </lineage>
</organism>
<dbReference type="InterPro" id="IPR013103">
    <property type="entry name" value="RVT_2"/>
</dbReference>
<dbReference type="Proteomes" id="UP001188597">
    <property type="component" value="Unassembled WGS sequence"/>
</dbReference>
<dbReference type="Pfam" id="PF07727">
    <property type="entry name" value="RVT_2"/>
    <property type="match status" value="1"/>
</dbReference>
<name>A0AA89AP84_9ASTE</name>
<comment type="caution">
    <text evidence="2">The sequence shown here is derived from an EMBL/GenBank/DDBJ whole genome shotgun (WGS) entry which is preliminary data.</text>
</comment>
<accession>A0AA89AP84</accession>
<reference evidence="2" key="1">
    <citation type="submission" date="2022-12" db="EMBL/GenBank/DDBJ databases">
        <title>Draft genome assemblies for two species of Escallonia (Escalloniales).</title>
        <authorList>
            <person name="Chanderbali A."/>
            <person name="Dervinis C."/>
            <person name="Anghel I."/>
            <person name="Soltis D."/>
            <person name="Soltis P."/>
            <person name="Zapata F."/>
        </authorList>
    </citation>
    <scope>NUCLEOTIDE SEQUENCE</scope>
    <source>
        <strain evidence="2">UCBG64.0493</strain>
        <tissue evidence="2">Leaf</tissue>
    </source>
</reference>
<sequence length="231" mass="26468">MITHGYSCCEYDCCMYYRVLDDGSLLLLTLYVDDMLIAVKSKSHILHLKKLLSMEFNMKDLGSAKKILGMEIHRDRKARKLWVTQKCYVEKVLERFSMLNATPINTPLGAHFQLPSQLCPSTEEDIEYISRVPYVNTVGCLMYAMVCTRPYISHAVSMVSKYVENLGNKHWDAIKWIFHYLAGPTNIGIMFDSDGARVEVSGFVDSDYARDLDSRRFTTGYIFTFYGGPIC</sequence>
<dbReference type="PANTHER" id="PTHR11439">
    <property type="entry name" value="GAG-POL-RELATED RETROTRANSPOSON"/>
    <property type="match status" value="1"/>
</dbReference>
<dbReference type="EMBL" id="JAVXUP010001591">
    <property type="protein sequence ID" value="KAK3009945.1"/>
    <property type="molecule type" value="Genomic_DNA"/>
</dbReference>
<protein>
    <recommendedName>
        <fullName evidence="1">Reverse transcriptase Ty1/copia-type domain-containing protein</fullName>
    </recommendedName>
</protein>
<evidence type="ECO:0000259" key="1">
    <source>
        <dbReference type="Pfam" id="PF07727"/>
    </source>
</evidence>
<evidence type="ECO:0000313" key="3">
    <source>
        <dbReference type="Proteomes" id="UP001188597"/>
    </source>
</evidence>
<gene>
    <name evidence="2" type="ORF">RJ639_012117</name>
</gene>
<keyword evidence="3" id="KW-1185">Reference proteome</keyword>
<proteinExistence type="predicted"/>
<dbReference type="AlphaFoldDB" id="A0AA89AP84"/>
<evidence type="ECO:0000313" key="2">
    <source>
        <dbReference type="EMBL" id="KAK3009945.1"/>
    </source>
</evidence>